<dbReference type="SUPFAM" id="SSF53474">
    <property type="entry name" value="alpha/beta-Hydrolases"/>
    <property type="match status" value="1"/>
</dbReference>
<evidence type="ECO:0000256" key="1">
    <source>
        <dbReference type="SAM" id="MobiDB-lite"/>
    </source>
</evidence>
<gene>
    <name evidence="2" type="ORF">YEW_AY04770</name>
</gene>
<proteinExistence type="predicted"/>
<organism evidence="2">
    <name type="scientific">Yersinia enterocolitica W22703</name>
    <dbReference type="NCBI Taxonomy" id="913028"/>
    <lineage>
        <taxon>Bacteria</taxon>
        <taxon>Pseudomonadati</taxon>
        <taxon>Pseudomonadota</taxon>
        <taxon>Gammaproteobacteria</taxon>
        <taxon>Enterobacterales</taxon>
        <taxon>Yersiniaceae</taxon>
        <taxon>Yersinia</taxon>
    </lineage>
</organism>
<protein>
    <recommendedName>
        <fullName evidence="3">AB hydrolase-1 domain-containing protein</fullName>
    </recommendedName>
</protein>
<dbReference type="PANTHER" id="PTHR37017:SF11">
    <property type="entry name" value="ESTERASE_LIPASE_THIOESTERASE DOMAIN-CONTAINING PROTEIN"/>
    <property type="match status" value="1"/>
</dbReference>
<dbReference type="PANTHER" id="PTHR37017">
    <property type="entry name" value="AB HYDROLASE-1 DOMAIN-CONTAINING PROTEIN-RELATED"/>
    <property type="match status" value="1"/>
</dbReference>
<reference evidence="2" key="1">
    <citation type="journal article" date="2011" name="BMC Genomics">
        <title>Shotgun sequencing of Yersinia enterocolitica strain W22703 (biotype 2, serotype O:9): genomic evidence for oscillation between invertebrates and mammals.</title>
        <authorList>
            <person name="Fuchs T.M."/>
            <person name="Brandt K."/>
            <person name="Starke M."/>
            <person name="Rattei T."/>
        </authorList>
    </citation>
    <scope>NUCLEOTIDE SEQUENCE</scope>
</reference>
<sequence>MTAAQSLPQAVALKTPRQNRPGKPYPGWYQISNQDHMIPPETQQWFTERMKPKKTIRLNSSHASLASHPNEIIALIEEAARGH</sequence>
<evidence type="ECO:0008006" key="3">
    <source>
        <dbReference type="Google" id="ProtNLM"/>
    </source>
</evidence>
<dbReference type="InterPro" id="IPR029058">
    <property type="entry name" value="AB_hydrolase_fold"/>
</dbReference>
<dbReference type="AlphaFoldDB" id="F4N3F1"/>
<dbReference type="Gene3D" id="3.40.50.1820">
    <property type="entry name" value="alpha/beta hydrolase"/>
    <property type="match status" value="1"/>
</dbReference>
<evidence type="ECO:0000313" key="2">
    <source>
        <dbReference type="EMBL" id="CBX72609.1"/>
    </source>
</evidence>
<dbReference type="InterPro" id="IPR052897">
    <property type="entry name" value="Sec-Metab_Biosynth_Hydrolase"/>
</dbReference>
<name>F4N3F1_YEREN</name>
<feature type="region of interest" description="Disordered" evidence="1">
    <location>
        <begin position="1"/>
        <end position="24"/>
    </location>
</feature>
<accession>F4N3F1</accession>
<dbReference type="EMBL" id="FR718694">
    <property type="protein sequence ID" value="CBX72609.1"/>
    <property type="molecule type" value="Genomic_DNA"/>
</dbReference>